<dbReference type="EMBL" id="CM010718">
    <property type="protein sequence ID" value="RZC58480.1"/>
    <property type="molecule type" value="Genomic_DNA"/>
</dbReference>
<evidence type="ECO:0000256" key="1">
    <source>
        <dbReference type="SAM" id="MobiDB-lite"/>
    </source>
</evidence>
<feature type="compositionally biased region" description="Acidic residues" evidence="1">
    <location>
        <begin position="59"/>
        <end position="98"/>
    </location>
</feature>
<accession>A0A4Y7JEQ6</accession>
<proteinExistence type="predicted"/>
<gene>
    <name evidence="2" type="ORF">C5167_005786</name>
</gene>
<dbReference type="Gramene" id="RZC58480">
    <property type="protein sequence ID" value="RZC58480"/>
    <property type="gene ID" value="C5167_005786"/>
</dbReference>
<evidence type="ECO:0000313" key="2">
    <source>
        <dbReference type="EMBL" id="RZC58480.1"/>
    </source>
</evidence>
<keyword evidence="3" id="KW-1185">Reference proteome</keyword>
<feature type="region of interest" description="Disordered" evidence="1">
    <location>
        <begin position="55"/>
        <end position="99"/>
    </location>
</feature>
<dbReference type="PANTHER" id="PTHR31110:SF2">
    <property type="entry name" value="PESTICIDAL CRYSTAL CRY8BA PROTEIN"/>
    <property type="match status" value="1"/>
</dbReference>
<dbReference type="Proteomes" id="UP000316621">
    <property type="component" value="Chromosome 4"/>
</dbReference>
<sequence length="838" mass="94875">MVIHDEGVVEASKEMELVDPPLILSSSPVIKPGLKHFKKNLNEIYKVFDGSIEKKSGDLDMEEDESGDSDEDMDDDEEIGGSSDEDDDEEEDGEDHDELIEFRVDDNKVDDEMGIARTCAGVEAASSEGLPARLPTFHTSTLGRWCAVISYDACVRLCLHSLARGCPEAPVFLDNECRLLHRAFGLQHVLLQPEGELLDIRSSIPIIKGSSPKTKKPIGRVDVQVRKVKMDLDSPKGCSFSSLHPSKIKTEVLRCCLSNLRSTSSGGGKVRWLPIYREPEHELVGRMQLFIKYNSSIDDSGDSECGSVAETVAYDFVLEVAMKALHFQQRNLVLRGEWKWLLAEFASYHGISYAYARLSARSTLSYQENRILGEIEGQLEQILSLAFENYKALDESSLSGVMDDFRPANGSPAPALAPAAKLYNLLHDIESPDAQFKLCRYFQVSAKKRSRRHLAETDEFVTSNGEGTLLDVVTLSSSYQKMKSLCSNYRNEIFTDIEIHSQHLLPSCIDLPDISSSIYKLVIATAEFQKDLISWNISHGKGGVNAKELFHPYIISWIQHKSLSLLDACKLGVRTQHFTVPFVDYMYDRLKETLSEYEFILCRWPEYTSVLETAIADAEKALVVALEKQYEDVLSFKETLAHKFGLKHVEKLAHRSACIYEVPEEYSSGELLREIMVVLRSKLRSYLQAIVEKLVENMKVQNLTKLKKILQEFKETVTESDVRSRLQPLKDQITKTIVHLHSIFDSRLFLDMCQRYWDRMGQDILSFLDNSKENRACYKGTRIVVSILDDTFASQMQQLLGNALQEKDLAPPRSIMQVHSVLCKDAVNHTGNIYSRWF</sequence>
<evidence type="ECO:0000313" key="3">
    <source>
        <dbReference type="Proteomes" id="UP000316621"/>
    </source>
</evidence>
<reference evidence="2 3" key="1">
    <citation type="journal article" date="2018" name="Science">
        <title>The opium poppy genome and morphinan production.</title>
        <authorList>
            <person name="Guo L."/>
            <person name="Winzer T."/>
            <person name="Yang X."/>
            <person name="Li Y."/>
            <person name="Ning Z."/>
            <person name="He Z."/>
            <person name="Teodor R."/>
            <person name="Lu Y."/>
            <person name="Bowser T.A."/>
            <person name="Graham I.A."/>
            <person name="Ye K."/>
        </authorList>
    </citation>
    <scope>NUCLEOTIDE SEQUENCE [LARGE SCALE GENOMIC DNA]</scope>
    <source>
        <strain evidence="3">cv. HN1</strain>
        <tissue evidence="2">Leaves</tissue>
    </source>
</reference>
<dbReference type="PANTHER" id="PTHR31110">
    <property type="entry name" value="PESTICIDAL CRYSTAL CRY8BA PROTEIN"/>
    <property type="match status" value="1"/>
</dbReference>
<dbReference type="STRING" id="3469.A0A4Y7JEQ6"/>
<name>A0A4Y7JEQ6_PAPSO</name>
<dbReference type="AlphaFoldDB" id="A0A4Y7JEQ6"/>
<organism evidence="2 3">
    <name type="scientific">Papaver somniferum</name>
    <name type="common">Opium poppy</name>
    <dbReference type="NCBI Taxonomy" id="3469"/>
    <lineage>
        <taxon>Eukaryota</taxon>
        <taxon>Viridiplantae</taxon>
        <taxon>Streptophyta</taxon>
        <taxon>Embryophyta</taxon>
        <taxon>Tracheophyta</taxon>
        <taxon>Spermatophyta</taxon>
        <taxon>Magnoliopsida</taxon>
        <taxon>Ranunculales</taxon>
        <taxon>Papaveraceae</taxon>
        <taxon>Papaveroideae</taxon>
        <taxon>Papaver</taxon>
    </lineage>
</organism>
<protein>
    <submittedName>
        <fullName evidence="2">Uncharacterized protein</fullName>
    </submittedName>
</protein>